<evidence type="ECO:0000313" key="3">
    <source>
        <dbReference type="EMBL" id="KAF7529378.1"/>
    </source>
</evidence>
<evidence type="ECO:0000313" key="4">
    <source>
        <dbReference type="Proteomes" id="UP000701341"/>
    </source>
</evidence>
<comment type="caution">
    <text evidence="3">The sequence shown here is derived from an EMBL/GenBank/DDBJ whole genome shotgun (WGS) entry which is preliminary data.</text>
</comment>
<protein>
    <submittedName>
        <fullName evidence="3">Uncharacterized protein</fullName>
    </submittedName>
</protein>
<gene>
    <name evidence="3" type="ORF">PCG10_008088</name>
</gene>
<feature type="region of interest" description="Disordered" evidence="2">
    <location>
        <begin position="1"/>
        <end position="66"/>
    </location>
</feature>
<evidence type="ECO:0000256" key="2">
    <source>
        <dbReference type="SAM" id="MobiDB-lite"/>
    </source>
</evidence>
<proteinExistence type="predicted"/>
<feature type="compositionally biased region" description="Basic and acidic residues" evidence="2">
    <location>
        <begin position="14"/>
        <end position="40"/>
    </location>
</feature>
<keyword evidence="1" id="KW-0175">Coiled coil</keyword>
<feature type="region of interest" description="Disordered" evidence="2">
    <location>
        <begin position="375"/>
        <end position="398"/>
    </location>
</feature>
<dbReference type="AlphaFoldDB" id="A0A9P5L868"/>
<evidence type="ECO:0000256" key="1">
    <source>
        <dbReference type="SAM" id="Coils"/>
    </source>
</evidence>
<name>A0A9P5L868_PENCR</name>
<reference evidence="3" key="1">
    <citation type="submission" date="2020-02" db="EMBL/GenBank/DDBJ databases">
        <authorList>
            <person name="Lichtner F.J."/>
        </authorList>
    </citation>
    <scope>NUCLEOTIDE SEQUENCE</scope>
    <source>
        <strain evidence="3">G10</strain>
    </source>
</reference>
<keyword evidence="4" id="KW-1185">Reference proteome</keyword>
<sequence>MLQWCSAPAPQKNESSDAERATKSGDHESAAQSEEHDPRRHQSRARAQKTVRPNLSHRAEPTSDGIQSATLAHYEPLNHIPTRPGIAAKTRLEKAMLGLEVEKRSHNQTRKELDRLKQILKNKNEELQQVGSDKEKWERLAVERLKKFKGAAQELNQLIISTQVFGKVNDSDFLAKAEQLRGDIDNLSYCHLKEPKDLDISDATYKLFEQRLGLPQATTVKYFQSPLSPSELVQAFIWQTLRVRVFGRFRWMPQSSESMSAMSGFLEQFLTSGSNAIPDAKRRFHTWRATTTNVMAEVVGGLDTDKVSNYIEKFSEEQSRLTTEELHGLVKLSSHQKVEDELCAIFDDSVTLSEMIDTQLACITWSDVKRRAADRSALGRAEPQSEPQSGRSRSSDNRDSRLLVAPGLVRSGRSSGDKFDVEVVEILPPLFKLIG</sequence>
<dbReference type="Proteomes" id="UP000701341">
    <property type="component" value="Unassembled WGS sequence"/>
</dbReference>
<organism evidence="3 4">
    <name type="scientific">Penicillium crustosum</name>
    <name type="common">Blue mold fungus</name>
    <dbReference type="NCBI Taxonomy" id="36656"/>
    <lineage>
        <taxon>Eukaryota</taxon>
        <taxon>Fungi</taxon>
        <taxon>Dikarya</taxon>
        <taxon>Ascomycota</taxon>
        <taxon>Pezizomycotina</taxon>
        <taxon>Eurotiomycetes</taxon>
        <taxon>Eurotiomycetidae</taxon>
        <taxon>Eurotiales</taxon>
        <taxon>Aspergillaceae</taxon>
        <taxon>Penicillium</taxon>
    </lineage>
</organism>
<dbReference type="EMBL" id="JAAOZQ010000006">
    <property type="protein sequence ID" value="KAF7529378.1"/>
    <property type="molecule type" value="Genomic_DNA"/>
</dbReference>
<accession>A0A9P5L868</accession>
<feature type="coiled-coil region" evidence="1">
    <location>
        <begin position="99"/>
        <end position="140"/>
    </location>
</feature>